<dbReference type="Proteomes" id="UP000596742">
    <property type="component" value="Unassembled WGS sequence"/>
</dbReference>
<name>A0A8B6HDT9_MYTGA</name>
<dbReference type="SUPFAM" id="SSF47473">
    <property type="entry name" value="EF-hand"/>
    <property type="match status" value="1"/>
</dbReference>
<dbReference type="PROSITE" id="PS50222">
    <property type="entry name" value="EF_HAND_2"/>
    <property type="match status" value="1"/>
</dbReference>
<proteinExistence type="predicted"/>
<dbReference type="EMBL" id="UYJE01009863">
    <property type="protein sequence ID" value="VDI77553.1"/>
    <property type="molecule type" value="Genomic_DNA"/>
</dbReference>
<evidence type="ECO:0000256" key="1">
    <source>
        <dbReference type="ARBA" id="ARBA00022837"/>
    </source>
</evidence>
<sequence>MRIIAILSIYLQNKDCERRYTINLSTFRAGCTKMHLFILILLTADLVYVNSQTTQGYNLKALSVKEFLRFDANHDGTITLSEWETVLRGDDDDGDGIITCDEYVRHSSSPHNIALGVLNQFNGGDCKLTHDEGLVPYHHMDGNGDGILQEIEFINFYIQVLKNLGLTDHGHTTKST</sequence>
<evidence type="ECO:0000313" key="4">
    <source>
        <dbReference type="Proteomes" id="UP000596742"/>
    </source>
</evidence>
<dbReference type="GO" id="GO:0005509">
    <property type="term" value="F:calcium ion binding"/>
    <property type="evidence" value="ECO:0007669"/>
    <property type="project" value="InterPro"/>
</dbReference>
<dbReference type="OrthoDB" id="6160619at2759"/>
<gene>
    <name evidence="3" type="ORF">MGAL_10B039615</name>
</gene>
<dbReference type="InterPro" id="IPR011992">
    <property type="entry name" value="EF-hand-dom_pair"/>
</dbReference>
<dbReference type="AlphaFoldDB" id="A0A8B6HDT9"/>
<evidence type="ECO:0000259" key="2">
    <source>
        <dbReference type="PROSITE" id="PS50222"/>
    </source>
</evidence>
<evidence type="ECO:0000313" key="3">
    <source>
        <dbReference type="EMBL" id="VDI77553.1"/>
    </source>
</evidence>
<dbReference type="InterPro" id="IPR002048">
    <property type="entry name" value="EF_hand_dom"/>
</dbReference>
<feature type="domain" description="EF-hand" evidence="2">
    <location>
        <begin position="58"/>
        <end position="93"/>
    </location>
</feature>
<dbReference type="Gene3D" id="1.10.238.10">
    <property type="entry name" value="EF-hand"/>
    <property type="match status" value="1"/>
</dbReference>
<protein>
    <recommendedName>
        <fullName evidence="2">EF-hand domain-containing protein</fullName>
    </recommendedName>
</protein>
<comment type="caution">
    <text evidence="3">The sequence shown here is derived from an EMBL/GenBank/DDBJ whole genome shotgun (WGS) entry which is preliminary data.</text>
</comment>
<dbReference type="Pfam" id="PF13202">
    <property type="entry name" value="EF-hand_5"/>
    <property type="match status" value="1"/>
</dbReference>
<keyword evidence="1" id="KW-0106">Calcium</keyword>
<accession>A0A8B6HDT9</accession>
<dbReference type="PROSITE" id="PS00018">
    <property type="entry name" value="EF_HAND_1"/>
    <property type="match status" value="2"/>
</dbReference>
<organism evidence="3 4">
    <name type="scientific">Mytilus galloprovincialis</name>
    <name type="common">Mediterranean mussel</name>
    <dbReference type="NCBI Taxonomy" id="29158"/>
    <lineage>
        <taxon>Eukaryota</taxon>
        <taxon>Metazoa</taxon>
        <taxon>Spiralia</taxon>
        <taxon>Lophotrochozoa</taxon>
        <taxon>Mollusca</taxon>
        <taxon>Bivalvia</taxon>
        <taxon>Autobranchia</taxon>
        <taxon>Pteriomorphia</taxon>
        <taxon>Mytilida</taxon>
        <taxon>Mytiloidea</taxon>
        <taxon>Mytilidae</taxon>
        <taxon>Mytilinae</taxon>
        <taxon>Mytilus</taxon>
    </lineage>
</organism>
<keyword evidence="4" id="KW-1185">Reference proteome</keyword>
<reference evidence="3" key="1">
    <citation type="submission" date="2018-11" db="EMBL/GenBank/DDBJ databases">
        <authorList>
            <person name="Alioto T."/>
            <person name="Alioto T."/>
        </authorList>
    </citation>
    <scope>NUCLEOTIDE SEQUENCE</scope>
</reference>
<dbReference type="InterPro" id="IPR018247">
    <property type="entry name" value="EF_Hand_1_Ca_BS"/>
</dbReference>